<dbReference type="EMBL" id="CP118166">
    <property type="protein sequence ID" value="WDI30896.1"/>
    <property type="molecule type" value="Genomic_DNA"/>
</dbReference>
<dbReference type="AlphaFoldDB" id="A0AAF0CE89"/>
<dbReference type="PANTHER" id="PTHR36985">
    <property type="entry name" value="TRANSLOCATION AND ASSEMBLY MODULE SUBUNIT TAMB"/>
    <property type="match status" value="1"/>
</dbReference>
<keyword evidence="3" id="KW-1133">Transmembrane helix</keyword>
<evidence type="ECO:0000256" key="1">
    <source>
        <dbReference type="ARBA" id="ARBA00004167"/>
    </source>
</evidence>
<comment type="subcellular location">
    <subcellularLocation>
        <location evidence="1">Membrane</location>
        <topology evidence="1">Single-pass membrane protein</topology>
    </subcellularLocation>
</comment>
<dbReference type="InterPro" id="IPR007452">
    <property type="entry name" value="TamB_C"/>
</dbReference>
<gene>
    <name evidence="6" type="ORF">PUV54_13130</name>
</gene>
<keyword evidence="7" id="KW-1185">Reference proteome</keyword>
<name>A0AAF0CE89_9PROT</name>
<accession>A0AAF0CE89</accession>
<dbReference type="GO" id="GO:0009306">
    <property type="term" value="P:protein secretion"/>
    <property type="evidence" value="ECO:0007669"/>
    <property type="project" value="InterPro"/>
</dbReference>
<organism evidence="6 7">
    <name type="scientific">Hyphococcus flavus</name>
    <dbReference type="NCBI Taxonomy" id="1866326"/>
    <lineage>
        <taxon>Bacteria</taxon>
        <taxon>Pseudomonadati</taxon>
        <taxon>Pseudomonadota</taxon>
        <taxon>Alphaproteobacteria</taxon>
        <taxon>Parvularculales</taxon>
        <taxon>Parvularculaceae</taxon>
        <taxon>Hyphococcus</taxon>
    </lineage>
</organism>
<dbReference type="KEGG" id="hfl:PUV54_13130"/>
<evidence type="ECO:0000256" key="2">
    <source>
        <dbReference type="ARBA" id="ARBA00022692"/>
    </source>
</evidence>
<dbReference type="Proteomes" id="UP001214043">
    <property type="component" value="Chromosome"/>
</dbReference>
<keyword evidence="4" id="KW-0472">Membrane</keyword>
<dbReference type="Pfam" id="PF04357">
    <property type="entry name" value="TamB"/>
    <property type="match status" value="1"/>
</dbReference>
<protein>
    <submittedName>
        <fullName evidence="6">Translocation/assembly module TamB domain-containing protein</fullName>
    </submittedName>
</protein>
<evidence type="ECO:0000313" key="6">
    <source>
        <dbReference type="EMBL" id="WDI30896.1"/>
    </source>
</evidence>
<evidence type="ECO:0000256" key="4">
    <source>
        <dbReference type="ARBA" id="ARBA00023136"/>
    </source>
</evidence>
<evidence type="ECO:0000256" key="3">
    <source>
        <dbReference type="ARBA" id="ARBA00022989"/>
    </source>
</evidence>
<evidence type="ECO:0000259" key="5">
    <source>
        <dbReference type="Pfam" id="PF04357"/>
    </source>
</evidence>
<proteinExistence type="predicted"/>
<dbReference type="RefSeq" id="WP_274492718.1">
    <property type="nucleotide sequence ID" value="NZ_CP118166.1"/>
</dbReference>
<sequence length="1267" mass="133674">MKRAAIISAVIASALLALIALLWVGLFHTPPGRTMLSTVIEDQLGGALNSEVKIGRFDGSPPGHIVIEDVTFDDAGSPWATVRRLELRWRPFALLRKRIVVDLADVEGAYLLRNPPERETDTDDSEPLNLSISAPNLSVAEFNLSDLRAEVNGQTERLDGTGSVKLNGPDISLRITLTSSGGFDQADVTLEKTPLENQFYLDGTLIAEVEGVIASLLGLEGPLRITAAGDGAIDNAAITITGVVGEYGDLNAAIAGDLNRLNGADLKVDFAAGDRLAQISELSEPVSLDARFALEGNDGLLNIRSLTSAAGTISGDLRWRAPGGEVDQLSTALDVSLAESYRNDIQTYLGSTVNLSAQLNWRRDDYGLTAAISSGRARIDLLNGQTDLGRKLSGEFSAVLNGSDALPAFLAQGAQANAVIDADLDRSIRAANLSFATNDGAAFSGNAEYAFTDSAITTFGDFNISREALRTIAPDVIADGPVTGDLNLSGPAERFSLTANFETPQLAFSDGALPPMVIDAQFAGLPSLPTGDILATARNGAPRRLEAQLRSSENGLIRAPKILYAGKGFRLEGSGDFNPGPQTANLDLAFQGQDDAQPWPGVTMLGDFEVRGVVSRDGALNNLNANAENLSVNDISVTGFKATAEGPPGAVDVAISGSAFAAPGAPQIADYDISAQLNLQDTLTILLSQFEALVSDNRARLTEAATITLQNGVKLDNIRLAYGSNGAISVDGAFSNDHWLADARLQSVNIPGADGQVTMTLELDTNAETPARADFMLRSLLLNKEEASIAGNALWDGATLTLTDDDADEKIDMRIVLPAALTRSPKVGISTDGALDGFVRYDGDIQALAAYLPPSLQTMEGKLTADFNLGGDTSAPDLSGSANLSEGAYTELSSGFSLAGLHAQAQAEYTGGQSIVTFMGGARGADQSREDSITFSGDLTVGESSRINLDVDFDNAEMSAHPINTVRANGFLKIAGPFDGLEANGEITVDELDAEIITPESTGLVDIEVVSYNDDGPMPDNVAEERNSGIAYAIKLTADDRIFIRGRGLESEWSANVDANNGREGPVITGNLSLRRGWLDFSGRRFDLTRGAIRFDRISVNNPSLDIRAEHDTSDGVTAAIVISGRAQEPSISLQSTPSLPQEDVMSLILFGKPAQELSPFESLQAAEALASLSGIGPFGGEGITGRLRNAVGLDLLNVDIDPQNGGGSLTVGKYVADGFFVSATQDAEGKNGAVRVKYEITDNITVETELEQTGDQTVSANWERDF</sequence>
<keyword evidence="2" id="KW-0812">Transmembrane</keyword>
<evidence type="ECO:0000313" key="7">
    <source>
        <dbReference type="Proteomes" id="UP001214043"/>
    </source>
</evidence>
<dbReference type="GO" id="GO:0097347">
    <property type="term" value="C:TAM protein secretion complex"/>
    <property type="evidence" value="ECO:0007669"/>
    <property type="project" value="TreeGrafter"/>
</dbReference>
<dbReference type="PANTHER" id="PTHR36985:SF1">
    <property type="entry name" value="TRANSLOCATION AND ASSEMBLY MODULE SUBUNIT TAMB"/>
    <property type="match status" value="1"/>
</dbReference>
<reference evidence="6" key="1">
    <citation type="submission" date="2023-02" db="EMBL/GenBank/DDBJ databases">
        <title>Genome sequence of Hyphococcus flavus.</title>
        <authorList>
            <person name="Rong J.-C."/>
            <person name="Zhao Q."/>
            <person name="Yi M."/>
            <person name="Wu J.-Y."/>
        </authorList>
    </citation>
    <scope>NUCLEOTIDE SEQUENCE</scope>
    <source>
        <strain evidence="6">MCCC 1K03223</strain>
    </source>
</reference>
<feature type="domain" description="Translocation and assembly module TamB C-terminal" evidence="5">
    <location>
        <begin position="928"/>
        <end position="1267"/>
    </location>
</feature>
<dbReference type="GO" id="GO:0005886">
    <property type="term" value="C:plasma membrane"/>
    <property type="evidence" value="ECO:0007669"/>
    <property type="project" value="InterPro"/>
</dbReference>